<protein>
    <submittedName>
        <fullName evidence="1">Uncharacterized protein</fullName>
    </submittedName>
</protein>
<evidence type="ECO:0000313" key="2">
    <source>
        <dbReference type="Proteomes" id="UP000314982"/>
    </source>
</evidence>
<reference evidence="1" key="3">
    <citation type="submission" date="2025-09" db="UniProtKB">
        <authorList>
            <consortium name="Ensembl"/>
        </authorList>
    </citation>
    <scope>IDENTIFICATION</scope>
</reference>
<sequence>MKFEAGAFSSYGMMALTTSPDPLSMCLDGTLVVFQDTVYDENKSPPRPFGLNHSDSLNRSDRIDAITPTLGSSNNQLNAFLQIYMPDYSVRAVSDLQYIKVTRQQYQNALMASRMDKTPQSMDSEFTKIELTLTTELHDGGGGGVLETPAMAHHETASLLNLNTQPQNCLAHRVNHTAHNDGPI</sequence>
<reference evidence="2" key="1">
    <citation type="submission" date="2018-06" db="EMBL/GenBank/DDBJ databases">
        <title>Genome assembly of Danube salmon.</title>
        <authorList>
            <person name="Macqueen D.J."/>
            <person name="Gundappa M.K."/>
        </authorList>
    </citation>
    <scope>NUCLEOTIDE SEQUENCE [LARGE SCALE GENOMIC DNA]</scope>
</reference>
<reference evidence="1" key="2">
    <citation type="submission" date="2025-08" db="UniProtKB">
        <authorList>
            <consortium name="Ensembl"/>
        </authorList>
    </citation>
    <scope>IDENTIFICATION</scope>
</reference>
<dbReference type="AlphaFoldDB" id="A0A4W5NU76"/>
<organism evidence="1 2">
    <name type="scientific">Hucho hucho</name>
    <name type="common">huchen</name>
    <dbReference type="NCBI Taxonomy" id="62062"/>
    <lineage>
        <taxon>Eukaryota</taxon>
        <taxon>Metazoa</taxon>
        <taxon>Chordata</taxon>
        <taxon>Craniata</taxon>
        <taxon>Vertebrata</taxon>
        <taxon>Euteleostomi</taxon>
        <taxon>Actinopterygii</taxon>
        <taxon>Neopterygii</taxon>
        <taxon>Teleostei</taxon>
        <taxon>Protacanthopterygii</taxon>
        <taxon>Salmoniformes</taxon>
        <taxon>Salmonidae</taxon>
        <taxon>Salmoninae</taxon>
        <taxon>Hucho</taxon>
    </lineage>
</organism>
<evidence type="ECO:0000313" key="1">
    <source>
        <dbReference type="Ensembl" id="ENSHHUP00000054622.1"/>
    </source>
</evidence>
<dbReference type="Pfam" id="PF25562">
    <property type="entry name" value="CNBH_CNNM2_C"/>
    <property type="match status" value="1"/>
</dbReference>
<keyword evidence="2" id="KW-1185">Reference proteome</keyword>
<dbReference type="GeneTree" id="ENSGT00940000159034"/>
<dbReference type="Ensembl" id="ENSHHUT00000056511.1">
    <property type="protein sequence ID" value="ENSHHUP00000054622.1"/>
    <property type="gene ID" value="ENSHHUG00000032750.1"/>
</dbReference>
<accession>A0A4W5NU76</accession>
<dbReference type="Proteomes" id="UP000314982">
    <property type="component" value="Unassembled WGS sequence"/>
</dbReference>
<proteinExistence type="predicted"/>
<name>A0A4W5NU76_9TELE</name>